<dbReference type="GeneID" id="54588446"/>
<accession>A0A6A6J6E4</accession>
<dbReference type="AlphaFoldDB" id="A0A6A6J6E4"/>
<keyword evidence="4" id="KW-1185">Reference proteome</keyword>
<dbReference type="EMBL" id="ML987189">
    <property type="protein sequence ID" value="KAF2257063.1"/>
    <property type="molecule type" value="Genomic_DNA"/>
</dbReference>
<keyword evidence="1" id="KW-0175">Coiled coil</keyword>
<feature type="compositionally biased region" description="Low complexity" evidence="2">
    <location>
        <begin position="160"/>
        <end position="173"/>
    </location>
</feature>
<dbReference type="OrthoDB" id="5328813at2759"/>
<gene>
    <name evidence="3" type="ORF">BU26DRAFT_599636</name>
</gene>
<organism evidence="3 4">
    <name type="scientific">Trematosphaeria pertusa</name>
    <dbReference type="NCBI Taxonomy" id="390896"/>
    <lineage>
        <taxon>Eukaryota</taxon>
        <taxon>Fungi</taxon>
        <taxon>Dikarya</taxon>
        <taxon>Ascomycota</taxon>
        <taxon>Pezizomycotina</taxon>
        <taxon>Dothideomycetes</taxon>
        <taxon>Pleosporomycetidae</taxon>
        <taxon>Pleosporales</taxon>
        <taxon>Massarineae</taxon>
        <taxon>Trematosphaeriaceae</taxon>
        <taxon>Trematosphaeria</taxon>
    </lineage>
</organism>
<evidence type="ECO:0000256" key="2">
    <source>
        <dbReference type="SAM" id="MobiDB-lite"/>
    </source>
</evidence>
<reference evidence="3" key="1">
    <citation type="journal article" date="2020" name="Stud. Mycol.">
        <title>101 Dothideomycetes genomes: a test case for predicting lifestyles and emergence of pathogens.</title>
        <authorList>
            <person name="Haridas S."/>
            <person name="Albert R."/>
            <person name="Binder M."/>
            <person name="Bloem J."/>
            <person name="Labutti K."/>
            <person name="Salamov A."/>
            <person name="Andreopoulos B."/>
            <person name="Baker S."/>
            <person name="Barry K."/>
            <person name="Bills G."/>
            <person name="Bluhm B."/>
            <person name="Cannon C."/>
            <person name="Castanera R."/>
            <person name="Culley D."/>
            <person name="Daum C."/>
            <person name="Ezra D."/>
            <person name="Gonzalez J."/>
            <person name="Henrissat B."/>
            <person name="Kuo A."/>
            <person name="Liang C."/>
            <person name="Lipzen A."/>
            <person name="Lutzoni F."/>
            <person name="Magnuson J."/>
            <person name="Mondo S."/>
            <person name="Nolan M."/>
            <person name="Ohm R."/>
            <person name="Pangilinan J."/>
            <person name="Park H.-J."/>
            <person name="Ramirez L."/>
            <person name="Alfaro M."/>
            <person name="Sun H."/>
            <person name="Tritt A."/>
            <person name="Yoshinaga Y."/>
            <person name="Zwiers L.-H."/>
            <person name="Turgeon B."/>
            <person name="Goodwin S."/>
            <person name="Spatafora J."/>
            <person name="Crous P."/>
            <person name="Grigoriev I."/>
        </authorList>
    </citation>
    <scope>NUCLEOTIDE SEQUENCE</scope>
    <source>
        <strain evidence="3">CBS 122368</strain>
    </source>
</reference>
<feature type="region of interest" description="Disordered" evidence="2">
    <location>
        <begin position="1"/>
        <end position="97"/>
    </location>
</feature>
<name>A0A6A6J6E4_9PLEO</name>
<feature type="coiled-coil region" evidence="1">
    <location>
        <begin position="103"/>
        <end position="130"/>
    </location>
</feature>
<protein>
    <submittedName>
        <fullName evidence="3">Uncharacterized protein</fullName>
    </submittedName>
</protein>
<feature type="region of interest" description="Disordered" evidence="2">
    <location>
        <begin position="152"/>
        <end position="188"/>
    </location>
</feature>
<dbReference type="RefSeq" id="XP_033692067.1">
    <property type="nucleotide sequence ID" value="XM_033835116.1"/>
</dbReference>
<dbReference type="Proteomes" id="UP000800094">
    <property type="component" value="Unassembled WGS sequence"/>
</dbReference>
<evidence type="ECO:0000313" key="3">
    <source>
        <dbReference type="EMBL" id="KAF2257063.1"/>
    </source>
</evidence>
<evidence type="ECO:0000313" key="4">
    <source>
        <dbReference type="Proteomes" id="UP000800094"/>
    </source>
</evidence>
<sequence length="525" mass="59348">MTGEKKTSDLSARLGVKRSKNVSSKPSKSAPPSISAPPKAAIATKTKKSEVQRRKNPFNDMLHHKPGKEKDGRSSASSTQDDGDEEADPGPEVITDTKAADKIAELEQTLVVSREEQNALREELAKAREHGLVYKGTIEDYRRQLAVRYQTQSPPGAFHPNSRPTSRRSNSISMDYEQEVDPRRSLTFQREDLVEQNYDLRSKLAQLQDQLMSQEALYQSRIEQARSRSETEWNELTSRLHIAEKESQERLQQLLSLKSSISSLTRMDSQVTDSELSEGLSQLAHRVREFVISNFRRTKLELSSIPTETVRALEAISPVYKTIDPTDRLALYQALISSAMMHIFREPIIVGLPETGPLAPIRQLAAYIHNTGADFREWRRTTIRSLEKSEAKHTLHQEKVKLVHRLSSEVGHQLFTLTSINLTQNAQSTLMGMLNATADFQHTLLLQKAQYRLHFFNGQEGHLFDEGRMESVNDLDGGLDEDGDVVQRRFAFCVFPCLEKFGDEYGENTEVRNVLLKARVCCGVG</sequence>
<feature type="compositionally biased region" description="Low complexity" evidence="2">
    <location>
        <begin position="23"/>
        <end position="44"/>
    </location>
</feature>
<proteinExistence type="predicted"/>
<evidence type="ECO:0000256" key="1">
    <source>
        <dbReference type="SAM" id="Coils"/>
    </source>
</evidence>